<dbReference type="SUPFAM" id="SSF57362">
    <property type="entry name" value="BPTI-like"/>
    <property type="match status" value="1"/>
</dbReference>
<proteinExistence type="predicted"/>
<evidence type="ECO:0000313" key="5">
    <source>
        <dbReference type="WBParaSite" id="ASIM_0000051301-mRNA-1"/>
    </source>
</evidence>
<accession>A0A0M3IZ32</accession>
<dbReference type="Pfam" id="PF00014">
    <property type="entry name" value="Kunitz_BPTI"/>
    <property type="match status" value="1"/>
</dbReference>
<dbReference type="SMART" id="SM00131">
    <property type="entry name" value="KU"/>
    <property type="match status" value="1"/>
</dbReference>
<dbReference type="Gene3D" id="4.10.410.10">
    <property type="entry name" value="Pancreatic trypsin inhibitor Kunitz domain"/>
    <property type="match status" value="1"/>
</dbReference>
<evidence type="ECO:0000256" key="2">
    <source>
        <dbReference type="ARBA" id="ARBA00022900"/>
    </source>
</evidence>
<organism evidence="5">
    <name type="scientific">Anisakis simplex</name>
    <name type="common">Herring worm</name>
    <dbReference type="NCBI Taxonomy" id="6269"/>
    <lineage>
        <taxon>Eukaryota</taxon>
        <taxon>Metazoa</taxon>
        <taxon>Ecdysozoa</taxon>
        <taxon>Nematoda</taxon>
        <taxon>Chromadorea</taxon>
        <taxon>Rhabditida</taxon>
        <taxon>Spirurina</taxon>
        <taxon>Ascaridomorpha</taxon>
        <taxon>Ascaridoidea</taxon>
        <taxon>Anisakidae</taxon>
        <taxon>Anisakis</taxon>
        <taxon>Anisakis simplex complex</taxon>
    </lineage>
</organism>
<dbReference type="InterPro" id="IPR036880">
    <property type="entry name" value="Kunitz_BPTI_sf"/>
</dbReference>
<dbReference type="CDD" id="cd00109">
    <property type="entry name" value="Kunitz-type"/>
    <property type="match status" value="1"/>
</dbReference>
<dbReference type="PANTHER" id="PTHR10083:SF378">
    <property type="entry name" value="KUNITZ_BOVINE PANCREATIC TRYPSIN INHIBITOR DOMAIN PROTEIN"/>
    <property type="match status" value="1"/>
</dbReference>
<keyword evidence="2" id="KW-0722">Serine protease inhibitor</keyword>
<dbReference type="FunFam" id="4.10.410.10:FF:000020">
    <property type="entry name" value="Collagen, type VI, alpha 3"/>
    <property type="match status" value="1"/>
</dbReference>
<keyword evidence="1" id="KW-0646">Protease inhibitor</keyword>
<protein>
    <submittedName>
        <fullName evidence="5">Kunitz-type protease inhibitor 3 (inferred by orthology to a human protein)</fullName>
    </submittedName>
</protein>
<evidence type="ECO:0000256" key="1">
    <source>
        <dbReference type="ARBA" id="ARBA00022690"/>
    </source>
</evidence>
<dbReference type="InterPro" id="IPR050098">
    <property type="entry name" value="TFPI/VKTCI-like"/>
</dbReference>
<dbReference type="WBParaSite" id="ASIM_0000051301-mRNA-1">
    <property type="protein sequence ID" value="ASIM_0000051301-mRNA-1"/>
    <property type="gene ID" value="ASIM_0000051301"/>
</dbReference>
<name>A0A0M3IZ32_ANISI</name>
<evidence type="ECO:0000256" key="3">
    <source>
        <dbReference type="ARBA" id="ARBA00023157"/>
    </source>
</evidence>
<keyword evidence="3" id="KW-1015">Disulfide bond</keyword>
<dbReference type="AlphaFoldDB" id="A0A0M3IZ32"/>
<dbReference type="GO" id="GO:0005615">
    <property type="term" value="C:extracellular space"/>
    <property type="evidence" value="ECO:0007669"/>
    <property type="project" value="TreeGrafter"/>
</dbReference>
<dbReference type="PRINTS" id="PR00759">
    <property type="entry name" value="BASICPTASE"/>
</dbReference>
<dbReference type="InterPro" id="IPR002223">
    <property type="entry name" value="Kunitz_BPTI"/>
</dbReference>
<dbReference type="PROSITE" id="PS50279">
    <property type="entry name" value="BPTI_KUNITZ_2"/>
    <property type="match status" value="1"/>
</dbReference>
<sequence>LAPDVGPCLEYNMRWFYNSQSGLCEQFTYGSCGGNTNNFIDKQTCEAKCQSGSFHLTSGLFSYLLTYCYYSYIIISN</sequence>
<dbReference type="GO" id="GO:0004867">
    <property type="term" value="F:serine-type endopeptidase inhibitor activity"/>
    <property type="evidence" value="ECO:0007669"/>
    <property type="project" value="UniProtKB-KW"/>
</dbReference>
<dbReference type="PANTHER" id="PTHR10083">
    <property type="entry name" value="KUNITZ-TYPE PROTEASE INHIBITOR-RELATED"/>
    <property type="match status" value="1"/>
</dbReference>
<evidence type="ECO:0000259" key="4">
    <source>
        <dbReference type="PROSITE" id="PS50279"/>
    </source>
</evidence>
<feature type="domain" description="BPTI/Kunitz inhibitor" evidence="4">
    <location>
        <begin position="1"/>
        <end position="49"/>
    </location>
</feature>
<reference evidence="5" key="1">
    <citation type="submission" date="2017-02" db="UniProtKB">
        <authorList>
            <consortium name="WormBaseParasite"/>
        </authorList>
    </citation>
    <scope>IDENTIFICATION</scope>
</reference>